<organism evidence="1 2">
    <name type="scientific">Haematococcus lacustris</name>
    <name type="common">Green alga</name>
    <name type="synonym">Haematococcus pluvialis</name>
    <dbReference type="NCBI Taxonomy" id="44745"/>
    <lineage>
        <taxon>Eukaryota</taxon>
        <taxon>Viridiplantae</taxon>
        <taxon>Chlorophyta</taxon>
        <taxon>core chlorophytes</taxon>
        <taxon>Chlorophyceae</taxon>
        <taxon>CS clade</taxon>
        <taxon>Chlamydomonadales</taxon>
        <taxon>Haematococcaceae</taxon>
        <taxon>Haematococcus</taxon>
    </lineage>
</organism>
<dbReference type="EMBL" id="BLLF01004497">
    <property type="protein sequence ID" value="GFH29725.1"/>
    <property type="molecule type" value="Genomic_DNA"/>
</dbReference>
<dbReference type="AlphaFoldDB" id="A0A6A0AAG5"/>
<accession>A0A6A0AAG5</accession>
<protein>
    <submittedName>
        <fullName evidence="1">Uncharacterized protein</fullName>
    </submittedName>
</protein>
<evidence type="ECO:0000313" key="2">
    <source>
        <dbReference type="Proteomes" id="UP000485058"/>
    </source>
</evidence>
<name>A0A6A0AAG5_HAELA</name>
<sequence>MKQLRSGMRQLSRWQVQLSRWQVATEKLTGGNCAVALWQLSRWQVTTEQLILPTAQVTVATAQVTLLICVSVTNVTYGNVAKGYEIV</sequence>
<evidence type="ECO:0000313" key="1">
    <source>
        <dbReference type="EMBL" id="GFH29725.1"/>
    </source>
</evidence>
<dbReference type="Proteomes" id="UP000485058">
    <property type="component" value="Unassembled WGS sequence"/>
</dbReference>
<keyword evidence="2" id="KW-1185">Reference proteome</keyword>
<reference evidence="1 2" key="1">
    <citation type="submission" date="2020-02" db="EMBL/GenBank/DDBJ databases">
        <title>Draft genome sequence of Haematococcus lacustris strain NIES-144.</title>
        <authorList>
            <person name="Morimoto D."/>
            <person name="Nakagawa S."/>
            <person name="Yoshida T."/>
            <person name="Sawayama S."/>
        </authorList>
    </citation>
    <scope>NUCLEOTIDE SEQUENCE [LARGE SCALE GENOMIC DNA]</scope>
    <source>
        <strain evidence="1 2">NIES-144</strain>
    </source>
</reference>
<gene>
    <name evidence="1" type="ORF">HaLaN_28437</name>
</gene>
<proteinExistence type="predicted"/>
<comment type="caution">
    <text evidence="1">The sequence shown here is derived from an EMBL/GenBank/DDBJ whole genome shotgun (WGS) entry which is preliminary data.</text>
</comment>